<accession>A0ABT1KAR1</accession>
<gene>
    <name evidence="1" type="ORF">HD595_006799</name>
</gene>
<reference evidence="1 2" key="1">
    <citation type="submission" date="2022-06" db="EMBL/GenBank/DDBJ databases">
        <title>Sequencing the genomes of 1000 actinobacteria strains.</title>
        <authorList>
            <person name="Klenk H.-P."/>
        </authorList>
    </citation>
    <scope>NUCLEOTIDE SEQUENCE [LARGE SCALE GENOMIC DNA]</scope>
    <source>
        <strain evidence="1 2">DSM 44170</strain>
    </source>
</reference>
<evidence type="ECO:0000313" key="1">
    <source>
        <dbReference type="EMBL" id="MCP2350677.1"/>
    </source>
</evidence>
<organism evidence="1 2">
    <name type="scientific">Nonomuraea roseoviolacea subsp. carminata</name>
    <dbReference type="NCBI Taxonomy" id="160689"/>
    <lineage>
        <taxon>Bacteria</taxon>
        <taxon>Bacillati</taxon>
        <taxon>Actinomycetota</taxon>
        <taxon>Actinomycetes</taxon>
        <taxon>Streptosporangiales</taxon>
        <taxon>Streptosporangiaceae</taxon>
        <taxon>Nonomuraea</taxon>
    </lineage>
</organism>
<evidence type="ECO:0008006" key="3">
    <source>
        <dbReference type="Google" id="ProtNLM"/>
    </source>
</evidence>
<dbReference type="Proteomes" id="UP001320766">
    <property type="component" value="Unassembled WGS sequence"/>
</dbReference>
<protein>
    <recommendedName>
        <fullName evidence="3">DUF222 domain-containing protein</fullName>
    </recommendedName>
</protein>
<comment type="caution">
    <text evidence="1">The sequence shown here is derived from an EMBL/GenBank/DDBJ whole genome shotgun (WGS) entry which is preliminary data.</text>
</comment>
<evidence type="ECO:0000313" key="2">
    <source>
        <dbReference type="Proteomes" id="UP001320766"/>
    </source>
</evidence>
<dbReference type="EMBL" id="JAMZEC010000001">
    <property type="protein sequence ID" value="MCP2350677.1"/>
    <property type="molecule type" value="Genomic_DNA"/>
</dbReference>
<proteinExistence type="predicted"/>
<name>A0ABT1KAR1_9ACTN</name>
<dbReference type="RefSeq" id="WP_253776286.1">
    <property type="nucleotide sequence ID" value="NZ_BAAAVE010000017.1"/>
</dbReference>
<keyword evidence="2" id="KW-1185">Reference proteome</keyword>
<sequence>MTAIIADQPATIELAPADILDATDAIQRLGGKWITYLTARDRQALTMLTYLVELPPYLRNTLSKFVTGEAHGLPSLATRLIQQHLPAVSDQDRREWRSTRQAARGNLDAAGLGAPSQGNPVERALRIIAARAARHHDDAVGAALRWAMQTLAAEMAHGAPSPIPDETQHAAHQHVAELVDQARTDDASERITATLAAYVDEHSCDAGGGHQRTMLLAAQIARLCYVTPDQAIDLAKHDPYDDRVKAASQARDEALARARHARENADYDETPVAVTL</sequence>